<keyword evidence="8" id="KW-0413">Isomerase</keyword>
<evidence type="ECO:0000256" key="7">
    <source>
        <dbReference type="ARBA" id="ARBA00023140"/>
    </source>
</evidence>
<keyword evidence="7" id="KW-0576">Peroxisome</keyword>
<name>A0A5J5EH64_9PEZI</name>
<dbReference type="FunFam" id="1.10.12.10:FF:000004">
    <property type="entry name" value="Delta3,5-delta2,4-dienoyl-CoA isomerase"/>
    <property type="match status" value="1"/>
</dbReference>
<gene>
    <name evidence="9" type="ORF">FN846DRAFT_455229</name>
</gene>
<dbReference type="InterPro" id="IPR014748">
    <property type="entry name" value="Enoyl-CoA_hydra_C"/>
</dbReference>
<evidence type="ECO:0000256" key="2">
    <source>
        <dbReference type="ARBA" id="ARBA00005005"/>
    </source>
</evidence>
<evidence type="ECO:0000256" key="1">
    <source>
        <dbReference type="ARBA" id="ARBA00004275"/>
    </source>
</evidence>
<dbReference type="GO" id="GO:0051750">
    <property type="term" value="F:delta(3,5)-delta(2,4)-dienoyl-CoA isomerase activity"/>
    <property type="evidence" value="ECO:0007669"/>
    <property type="project" value="TreeGrafter"/>
</dbReference>
<dbReference type="PANTHER" id="PTHR43149">
    <property type="entry name" value="ENOYL-COA HYDRATASE"/>
    <property type="match status" value="1"/>
</dbReference>
<evidence type="ECO:0000256" key="6">
    <source>
        <dbReference type="ARBA" id="ARBA00023098"/>
    </source>
</evidence>
<evidence type="ECO:0000256" key="4">
    <source>
        <dbReference type="ARBA" id="ARBA00022832"/>
    </source>
</evidence>
<evidence type="ECO:0000256" key="5">
    <source>
        <dbReference type="ARBA" id="ARBA00022990"/>
    </source>
</evidence>
<keyword evidence="5" id="KW-0007">Acetylation</keyword>
<dbReference type="Gene3D" id="3.90.226.10">
    <property type="entry name" value="2-enoyl-CoA Hydratase, Chain A, domain 1"/>
    <property type="match status" value="1"/>
</dbReference>
<dbReference type="PANTHER" id="PTHR43149:SF1">
    <property type="entry name" value="DELTA(3,5)-DELTA(2,4)-DIENOYL-COA ISOMERASE, MITOCHONDRIAL"/>
    <property type="match status" value="1"/>
</dbReference>
<dbReference type="UniPathway" id="UPA00659"/>
<keyword evidence="6" id="KW-0443">Lipid metabolism</keyword>
<comment type="subcellular location">
    <subcellularLocation>
        <location evidence="1">Peroxisome</location>
    </subcellularLocation>
</comment>
<dbReference type="InterPro" id="IPR029045">
    <property type="entry name" value="ClpP/crotonase-like_dom_sf"/>
</dbReference>
<dbReference type="GO" id="GO:0006635">
    <property type="term" value="P:fatty acid beta-oxidation"/>
    <property type="evidence" value="ECO:0007669"/>
    <property type="project" value="UniProtKB-UniPathway"/>
</dbReference>
<dbReference type="FunFam" id="3.90.226.10:FF:000024">
    <property type="entry name" value="Delta3,5-delta2,4-dienoyl-CoA isomerase"/>
    <property type="match status" value="1"/>
</dbReference>
<dbReference type="Gene3D" id="1.10.12.10">
    <property type="entry name" value="Lyase 2-enoyl-coa Hydratase, Chain A, domain 2"/>
    <property type="match status" value="1"/>
</dbReference>
<dbReference type="SUPFAM" id="SSF52096">
    <property type="entry name" value="ClpP/crotonase"/>
    <property type="match status" value="1"/>
</dbReference>
<evidence type="ECO:0000256" key="8">
    <source>
        <dbReference type="ARBA" id="ARBA00023235"/>
    </source>
</evidence>
<dbReference type="Proteomes" id="UP000326924">
    <property type="component" value="Unassembled WGS sequence"/>
</dbReference>
<comment type="pathway">
    <text evidence="2">Lipid metabolism; fatty acid beta-oxidation.</text>
</comment>
<evidence type="ECO:0000256" key="3">
    <source>
        <dbReference type="ARBA" id="ARBA00005254"/>
    </source>
</evidence>
<evidence type="ECO:0000313" key="10">
    <source>
        <dbReference type="Proteomes" id="UP000326924"/>
    </source>
</evidence>
<dbReference type="InterPro" id="IPR001753">
    <property type="entry name" value="Enoyl-CoA_hydra/iso"/>
</dbReference>
<proteinExistence type="inferred from homology"/>
<dbReference type="AlphaFoldDB" id="A0A5J5EH64"/>
<organism evidence="9 10">
    <name type="scientific">Sphaerosporella brunnea</name>
    <dbReference type="NCBI Taxonomy" id="1250544"/>
    <lineage>
        <taxon>Eukaryota</taxon>
        <taxon>Fungi</taxon>
        <taxon>Dikarya</taxon>
        <taxon>Ascomycota</taxon>
        <taxon>Pezizomycotina</taxon>
        <taxon>Pezizomycetes</taxon>
        <taxon>Pezizales</taxon>
        <taxon>Pyronemataceae</taxon>
        <taxon>Sphaerosporella</taxon>
    </lineage>
</organism>
<dbReference type="GO" id="GO:0005777">
    <property type="term" value="C:peroxisome"/>
    <property type="evidence" value="ECO:0007669"/>
    <property type="project" value="UniProtKB-SubCell"/>
</dbReference>
<reference evidence="9 10" key="1">
    <citation type="submission" date="2019-09" db="EMBL/GenBank/DDBJ databases">
        <title>Draft genome of the ectomycorrhizal ascomycete Sphaerosporella brunnea.</title>
        <authorList>
            <consortium name="DOE Joint Genome Institute"/>
            <person name="Benucci G.M."/>
            <person name="Marozzi G."/>
            <person name="Antonielli L."/>
            <person name="Sanchez S."/>
            <person name="Marco P."/>
            <person name="Wang X."/>
            <person name="Falini L.B."/>
            <person name="Barry K."/>
            <person name="Haridas S."/>
            <person name="Lipzen A."/>
            <person name="Labutti K."/>
            <person name="Grigoriev I.V."/>
            <person name="Murat C."/>
            <person name="Martin F."/>
            <person name="Albertini E."/>
            <person name="Donnini D."/>
            <person name="Bonito G."/>
        </authorList>
    </citation>
    <scope>NUCLEOTIDE SEQUENCE [LARGE SCALE GENOMIC DNA]</scope>
    <source>
        <strain evidence="9 10">Sb_GMNB300</strain>
    </source>
</reference>
<dbReference type="OrthoDB" id="14970at2759"/>
<keyword evidence="4" id="KW-0276">Fatty acid metabolism</keyword>
<protein>
    <submittedName>
        <fullName evidence="9">ClpP/crotonase-like domain-containing protein</fullName>
    </submittedName>
</protein>
<dbReference type="GO" id="GO:0005739">
    <property type="term" value="C:mitochondrion"/>
    <property type="evidence" value="ECO:0007669"/>
    <property type="project" value="TreeGrafter"/>
</dbReference>
<dbReference type="InterPro" id="IPR045002">
    <property type="entry name" value="Ech1-like"/>
</dbReference>
<evidence type="ECO:0000313" key="9">
    <source>
        <dbReference type="EMBL" id="KAA8894048.1"/>
    </source>
</evidence>
<comment type="similarity">
    <text evidence="3">Belongs to the enoyl-CoA hydratase/isomerase family.</text>
</comment>
<dbReference type="Pfam" id="PF00378">
    <property type="entry name" value="ECH_1"/>
    <property type="match status" value="1"/>
</dbReference>
<sequence length="278" mass="30030">MANDSSFSHFNVTFPVANVAHVEINRPKKLNAFNKEMWLEYGTIFKQLSSDSSTRAIILSGAGERAFTAGLDLMSSGELTNAHDTVDAARKATALRRFIKDFQDAIGSAESCEKPVICVLHGISYGLAIDIATCADIRICASDTKFAVKEVDIGIAADIGTLSRLPKIVGSLSWVKEIAFTARVFGADEAFRQGFVSSVQPTKAEAIEEGLRLATLIAEKSPLGVQGTKSLINYSIDHTIQDGLEYTRVWNACALQAPDPAIAIQATMQKKKANFAKL</sequence>
<accession>A0A5J5EH64</accession>
<dbReference type="InParanoid" id="A0A5J5EH64"/>
<dbReference type="EMBL" id="VXIS01000371">
    <property type="protein sequence ID" value="KAA8894048.1"/>
    <property type="molecule type" value="Genomic_DNA"/>
</dbReference>
<comment type="caution">
    <text evidence="9">The sequence shown here is derived from an EMBL/GenBank/DDBJ whole genome shotgun (WGS) entry which is preliminary data.</text>
</comment>
<dbReference type="CDD" id="cd06558">
    <property type="entry name" value="crotonase-like"/>
    <property type="match status" value="1"/>
</dbReference>
<keyword evidence="10" id="KW-1185">Reference proteome</keyword>